<dbReference type="KEGG" id="elut:CKA38_05075"/>
<feature type="transmembrane region" description="Helical" evidence="7">
    <location>
        <begin position="376"/>
        <end position="399"/>
    </location>
</feature>
<dbReference type="InterPro" id="IPR051447">
    <property type="entry name" value="Lipoprotein-release_system"/>
</dbReference>
<feature type="domain" description="ABC3 transporter permease C-terminal" evidence="8">
    <location>
        <begin position="270"/>
        <end position="403"/>
    </location>
</feature>
<keyword evidence="5 7" id="KW-1133">Transmembrane helix</keyword>
<keyword evidence="3" id="KW-1003">Cell membrane</keyword>
<dbReference type="AlphaFoldDB" id="A0A2U8E1M1"/>
<evidence type="ECO:0000256" key="5">
    <source>
        <dbReference type="ARBA" id="ARBA00022989"/>
    </source>
</evidence>
<keyword evidence="11" id="KW-1185">Reference proteome</keyword>
<dbReference type="GO" id="GO:0044874">
    <property type="term" value="P:lipoprotein localization to outer membrane"/>
    <property type="evidence" value="ECO:0007669"/>
    <property type="project" value="TreeGrafter"/>
</dbReference>
<gene>
    <name evidence="10" type="ORF">CKA38_05075</name>
</gene>
<dbReference type="RefSeq" id="WP_108824520.1">
    <property type="nucleotide sequence ID" value="NZ_CP023004.1"/>
</dbReference>
<evidence type="ECO:0000256" key="1">
    <source>
        <dbReference type="ARBA" id="ARBA00004651"/>
    </source>
</evidence>
<evidence type="ECO:0000313" key="10">
    <source>
        <dbReference type="EMBL" id="AWI08710.1"/>
    </source>
</evidence>
<evidence type="ECO:0000313" key="11">
    <source>
        <dbReference type="Proteomes" id="UP000244896"/>
    </source>
</evidence>
<keyword evidence="4 7" id="KW-0812">Transmembrane</keyword>
<evidence type="ECO:0000256" key="3">
    <source>
        <dbReference type="ARBA" id="ARBA00022475"/>
    </source>
</evidence>
<dbReference type="Pfam" id="PF02687">
    <property type="entry name" value="FtsX"/>
    <property type="match status" value="1"/>
</dbReference>
<comment type="similarity">
    <text evidence="2">Belongs to the ABC-4 integral membrane protein family. LolC/E subfamily.</text>
</comment>
<protein>
    <submittedName>
        <fullName evidence="10">ABC transporter permease</fullName>
    </submittedName>
</protein>
<evidence type="ECO:0000256" key="6">
    <source>
        <dbReference type="ARBA" id="ARBA00023136"/>
    </source>
</evidence>
<feature type="transmembrane region" description="Helical" evidence="7">
    <location>
        <begin position="266"/>
        <end position="289"/>
    </location>
</feature>
<sequence>MPWYLYLAFKQLFPSGRWMTFFTCISTLGVFLGVWMLIIIIGVMSGFGFKYGRMIIDTGGEIQVRGAFIENPERIQEIINKVPGVVASTPTAEGIVMIEHQGRPGYPGIVGVAPESVEKVIPISKYLREGSMADLDDDAVVLSAGLAASISARVGSKVTVVSPLTLERLSQDAYMMPTELTVAGVYEFGHQQLDKSVAIVTLRRMQDLYGLGEGAYGVNVRIAPDADVDAIAGEINASLPPGSRMRARTWMQSGEAFLFALKIERLMIILIVSMVVFVVAFLVTAMLLVAVAHKTREIGLYGALGASPWQSAMCFCFQGVIVGVIGTALGVSIGLLTLANIDPIARLIARLTGNWDLLVEIYEFTKVPAHITGADIAIICAFAIGMSTLAGLVAAWRAAKLKPVEAMRSE</sequence>
<feature type="transmembrane region" description="Helical" evidence="7">
    <location>
        <begin position="309"/>
        <end position="338"/>
    </location>
</feature>
<proteinExistence type="inferred from homology"/>
<dbReference type="GO" id="GO:0098797">
    <property type="term" value="C:plasma membrane protein complex"/>
    <property type="evidence" value="ECO:0007669"/>
    <property type="project" value="TreeGrafter"/>
</dbReference>
<evidence type="ECO:0000256" key="2">
    <source>
        <dbReference type="ARBA" id="ARBA00005236"/>
    </source>
</evidence>
<evidence type="ECO:0000259" key="9">
    <source>
        <dbReference type="Pfam" id="PF12704"/>
    </source>
</evidence>
<organism evidence="10 11">
    <name type="scientific">Ereboglobus luteus</name>
    <dbReference type="NCBI Taxonomy" id="1796921"/>
    <lineage>
        <taxon>Bacteria</taxon>
        <taxon>Pseudomonadati</taxon>
        <taxon>Verrucomicrobiota</taxon>
        <taxon>Opitutia</taxon>
        <taxon>Opitutales</taxon>
        <taxon>Opitutaceae</taxon>
        <taxon>Ereboglobus</taxon>
    </lineage>
</organism>
<keyword evidence="6 7" id="KW-0472">Membrane</keyword>
<accession>A0A2U8E1M1</accession>
<dbReference type="PANTHER" id="PTHR30489">
    <property type="entry name" value="LIPOPROTEIN-RELEASING SYSTEM TRANSMEMBRANE PROTEIN LOLE"/>
    <property type="match status" value="1"/>
</dbReference>
<dbReference type="Proteomes" id="UP000244896">
    <property type="component" value="Chromosome"/>
</dbReference>
<evidence type="ECO:0000259" key="8">
    <source>
        <dbReference type="Pfam" id="PF02687"/>
    </source>
</evidence>
<dbReference type="PANTHER" id="PTHR30489:SF0">
    <property type="entry name" value="LIPOPROTEIN-RELEASING SYSTEM TRANSMEMBRANE PROTEIN LOLE"/>
    <property type="match status" value="1"/>
</dbReference>
<dbReference type="OrthoDB" id="9808461at2"/>
<feature type="transmembrane region" description="Helical" evidence="7">
    <location>
        <begin position="20"/>
        <end position="44"/>
    </location>
</feature>
<dbReference type="InterPro" id="IPR025857">
    <property type="entry name" value="MacB_PCD"/>
</dbReference>
<dbReference type="InterPro" id="IPR003838">
    <property type="entry name" value="ABC3_permease_C"/>
</dbReference>
<dbReference type="Pfam" id="PF12704">
    <property type="entry name" value="MacB_PCD"/>
    <property type="match status" value="1"/>
</dbReference>
<evidence type="ECO:0000256" key="4">
    <source>
        <dbReference type="ARBA" id="ARBA00022692"/>
    </source>
</evidence>
<comment type="subcellular location">
    <subcellularLocation>
        <location evidence="1">Cell membrane</location>
        <topology evidence="1">Multi-pass membrane protein</topology>
    </subcellularLocation>
</comment>
<feature type="domain" description="MacB-like periplasmic core" evidence="9">
    <location>
        <begin position="23"/>
        <end position="237"/>
    </location>
</feature>
<name>A0A2U8E1M1_9BACT</name>
<evidence type="ECO:0000256" key="7">
    <source>
        <dbReference type="SAM" id="Phobius"/>
    </source>
</evidence>
<reference evidence="10 11" key="1">
    <citation type="journal article" date="2018" name="Syst. Appl. Microbiol.">
        <title>Ereboglobus luteus gen. nov. sp. nov. from cockroach guts, and new insights into the oxygen relationship of the genera Opitutus and Didymococcus (Verrucomicrobia: Opitutaceae).</title>
        <authorList>
            <person name="Tegtmeier D."/>
            <person name="Belitz A."/>
            <person name="Radek R."/>
            <person name="Heimerl T."/>
            <person name="Brune A."/>
        </authorList>
    </citation>
    <scope>NUCLEOTIDE SEQUENCE [LARGE SCALE GENOMIC DNA]</scope>
    <source>
        <strain evidence="10 11">Ho45</strain>
    </source>
</reference>
<dbReference type="EMBL" id="CP023004">
    <property type="protein sequence ID" value="AWI08710.1"/>
    <property type="molecule type" value="Genomic_DNA"/>
</dbReference>